<organism evidence="1 2">
    <name type="scientific">Lindgomyces ingoldianus</name>
    <dbReference type="NCBI Taxonomy" id="673940"/>
    <lineage>
        <taxon>Eukaryota</taxon>
        <taxon>Fungi</taxon>
        <taxon>Dikarya</taxon>
        <taxon>Ascomycota</taxon>
        <taxon>Pezizomycotina</taxon>
        <taxon>Dothideomycetes</taxon>
        <taxon>Pleosporomycetidae</taxon>
        <taxon>Pleosporales</taxon>
        <taxon>Lindgomycetaceae</taxon>
        <taxon>Lindgomyces</taxon>
    </lineage>
</organism>
<protein>
    <submittedName>
        <fullName evidence="1">Uncharacterized protein</fullName>
    </submittedName>
</protein>
<proteinExistence type="predicted"/>
<dbReference type="Proteomes" id="UP000799755">
    <property type="component" value="Unassembled WGS sequence"/>
</dbReference>
<evidence type="ECO:0000313" key="1">
    <source>
        <dbReference type="EMBL" id="KAF2474994.1"/>
    </source>
</evidence>
<gene>
    <name evidence="1" type="ORF">BDR25DRAFT_340621</name>
</gene>
<name>A0ACB6R6R5_9PLEO</name>
<sequence length="760" mass="86739">MHGQEKVETHPNWHRDALGRVQVINEEDQHFDHFLRPDSGRIAKLVVQTIEDINDQSEWIQVPLIIMSQMLTPRKLVIPINFESEIRNGGYYDSIKYRDWGYCKSAKNPCHSNPEERNEIILNEFENDITKSSTENRPRNIEWAISDRYRGIAMRPLRPRKLCFVNPRGDGYKVDSTEGVNVEYVFISYTREQFCVSSDPYTELCQRDRAKLGSFGVAAAHAANVQAFWIDFECLDQGDTGTSTNEAVETATISSDRGTEHTRSGNTASKPVNLEIYNICDIVRSCHSVAVVIGPPFHNKNGSFTAKDRAGWLHTWGSRLWILPELLLAPTEHRFRIFTETVDTGAELVAKRNLAERACEDAFDIRQLIDHYESTTQLSQLEFIPLALECLQRRSTKARTQADIAHAFKGLMRRQTSYIENESGFEALASWSLASHSEKLLERLICLLPPDPWAEWHDMHDAWRMNIWDVEPSCQVAGIVDHKSVLIDGAFGASIQWHQLEAVAIIKRKTLWRQVAKYVVRLTPLHLALSVMLVMTSTTLEYRWQHNRHLLVVGTFILASSLAVVLGLPYLLRVFYRGKFWSTQACLFGIEGSVSDLKAIEKALFGFSEGRLKWSPNGSLLSQHYPNSKGECEGKPPLESNIRAINNRHQENGKTESLNSNSQRPGPQQRLFTLIDTYTMTATKFYAYHPPTVAIVCGQEGGMQRVILCSYEWKTRTFCRETVLRMKTIILERMFRVDSFRLALRREMPVAADTLSPTGI</sequence>
<comment type="caution">
    <text evidence="1">The sequence shown here is derived from an EMBL/GenBank/DDBJ whole genome shotgun (WGS) entry which is preliminary data.</text>
</comment>
<accession>A0ACB6R6R5</accession>
<reference evidence="1" key="1">
    <citation type="journal article" date="2020" name="Stud. Mycol.">
        <title>101 Dothideomycetes genomes: a test case for predicting lifestyles and emergence of pathogens.</title>
        <authorList>
            <person name="Haridas S."/>
            <person name="Albert R."/>
            <person name="Binder M."/>
            <person name="Bloem J."/>
            <person name="Labutti K."/>
            <person name="Salamov A."/>
            <person name="Andreopoulos B."/>
            <person name="Baker S."/>
            <person name="Barry K."/>
            <person name="Bills G."/>
            <person name="Bluhm B."/>
            <person name="Cannon C."/>
            <person name="Castanera R."/>
            <person name="Culley D."/>
            <person name="Daum C."/>
            <person name="Ezra D."/>
            <person name="Gonzalez J."/>
            <person name="Henrissat B."/>
            <person name="Kuo A."/>
            <person name="Liang C."/>
            <person name="Lipzen A."/>
            <person name="Lutzoni F."/>
            <person name="Magnuson J."/>
            <person name="Mondo S."/>
            <person name="Nolan M."/>
            <person name="Ohm R."/>
            <person name="Pangilinan J."/>
            <person name="Park H.-J."/>
            <person name="Ramirez L."/>
            <person name="Alfaro M."/>
            <person name="Sun H."/>
            <person name="Tritt A."/>
            <person name="Yoshinaga Y."/>
            <person name="Zwiers L.-H."/>
            <person name="Turgeon B."/>
            <person name="Goodwin S."/>
            <person name="Spatafora J."/>
            <person name="Crous P."/>
            <person name="Grigoriev I."/>
        </authorList>
    </citation>
    <scope>NUCLEOTIDE SEQUENCE</scope>
    <source>
        <strain evidence="1">ATCC 200398</strain>
    </source>
</reference>
<dbReference type="EMBL" id="MU003497">
    <property type="protein sequence ID" value="KAF2474994.1"/>
    <property type="molecule type" value="Genomic_DNA"/>
</dbReference>
<evidence type="ECO:0000313" key="2">
    <source>
        <dbReference type="Proteomes" id="UP000799755"/>
    </source>
</evidence>
<keyword evidence="2" id="KW-1185">Reference proteome</keyword>